<name>A0A090KVP0_9BACI</name>
<feature type="active site" evidence="5">
    <location>
        <position position="17"/>
    </location>
</feature>
<keyword evidence="11" id="KW-1185">Reference proteome</keyword>
<dbReference type="EMBL" id="JXLU01000092">
    <property type="protein sequence ID" value="KIO72568.1"/>
    <property type="molecule type" value="Genomic_DNA"/>
</dbReference>
<sequence length="90" mass="10437">MIVHIIFDGRVQGVGFRYSVMQKALEYGINGWVRNNDDGTVEMEGEGTEEQVKMFVESLRTWPNRFIKVTNKKITYLEVEKGYKKFSIVG</sequence>
<evidence type="ECO:0000256" key="1">
    <source>
        <dbReference type="ARBA" id="ARBA00005614"/>
    </source>
</evidence>
<reference evidence="9 10" key="2">
    <citation type="submission" date="2015-01" db="EMBL/GenBank/DDBJ databases">
        <title>Draft Genome Sequences of Four Bacillus thermoamylovorans Strains, Isolated From Food Products.</title>
        <authorList>
            <person name="Krawcyk A.O."/>
            <person name="Berendsen E.M."/>
            <person name="Eijlander R.T."/>
            <person name="de Jong A."/>
            <person name="Wells-Bennik M."/>
            <person name="Kuipers O.P."/>
        </authorList>
    </citation>
    <scope>NUCLEOTIDE SEQUENCE [LARGE SCALE GENOMIC DNA]</scope>
    <source>
        <strain evidence="9 10">B4167</strain>
    </source>
</reference>
<dbReference type="InterPro" id="IPR036046">
    <property type="entry name" value="Acylphosphatase-like_dom_sf"/>
</dbReference>
<dbReference type="InterPro" id="IPR001792">
    <property type="entry name" value="Acylphosphatase-like_dom"/>
</dbReference>
<feature type="domain" description="Acylphosphatase-like" evidence="7">
    <location>
        <begin position="2"/>
        <end position="90"/>
    </location>
</feature>
<protein>
    <recommendedName>
        <fullName evidence="3 5">acylphosphatase</fullName>
        <ecNumber evidence="2 5">3.6.1.7</ecNumber>
    </recommendedName>
</protein>
<dbReference type="AlphaFoldDB" id="A0A090KVP0"/>
<dbReference type="PATRIC" id="fig|35841.6.peg.3941"/>
<dbReference type="PROSITE" id="PS00151">
    <property type="entry name" value="ACYLPHOSPHATASE_2"/>
    <property type="match status" value="1"/>
</dbReference>
<accession>A0A090KVP0</accession>
<evidence type="ECO:0000256" key="2">
    <source>
        <dbReference type="ARBA" id="ARBA00012150"/>
    </source>
</evidence>
<dbReference type="OrthoDB" id="9808093at2"/>
<dbReference type="InterPro" id="IPR020456">
    <property type="entry name" value="Acylphosphatase"/>
</dbReference>
<comment type="similarity">
    <text evidence="1 6">Belongs to the acylphosphatase family.</text>
</comment>
<evidence type="ECO:0000256" key="4">
    <source>
        <dbReference type="ARBA" id="ARBA00047645"/>
    </source>
</evidence>
<dbReference type="EMBL" id="CCRF01000084">
    <property type="protein sequence ID" value="CEE02774.1"/>
    <property type="molecule type" value="Genomic_DNA"/>
</dbReference>
<comment type="catalytic activity">
    <reaction evidence="4 5">
        <text>an acyl phosphate + H2O = a carboxylate + phosphate + H(+)</text>
        <dbReference type="Rhea" id="RHEA:14965"/>
        <dbReference type="ChEBI" id="CHEBI:15377"/>
        <dbReference type="ChEBI" id="CHEBI:15378"/>
        <dbReference type="ChEBI" id="CHEBI:29067"/>
        <dbReference type="ChEBI" id="CHEBI:43474"/>
        <dbReference type="ChEBI" id="CHEBI:59918"/>
        <dbReference type="EC" id="3.6.1.7"/>
    </reaction>
</comment>
<evidence type="ECO:0000313" key="8">
    <source>
        <dbReference type="EMBL" id="CEE02774.1"/>
    </source>
</evidence>
<dbReference type="eggNOG" id="COG1254">
    <property type="taxonomic scope" value="Bacteria"/>
</dbReference>
<gene>
    <name evidence="9" type="ORF">B4167_2956</name>
    <name evidence="8" type="ORF">BT1A1_2985</name>
</gene>
<dbReference type="STRING" id="35841.B4167_2956"/>
<proteinExistence type="inferred from homology"/>
<evidence type="ECO:0000256" key="6">
    <source>
        <dbReference type="RuleBase" id="RU004168"/>
    </source>
</evidence>
<organism evidence="8 11">
    <name type="scientific">Caldibacillus thermoamylovorans</name>
    <dbReference type="NCBI Taxonomy" id="35841"/>
    <lineage>
        <taxon>Bacteria</taxon>
        <taxon>Bacillati</taxon>
        <taxon>Bacillota</taxon>
        <taxon>Bacilli</taxon>
        <taxon>Bacillales</taxon>
        <taxon>Bacillaceae</taxon>
        <taxon>Caldibacillus</taxon>
    </lineage>
</organism>
<dbReference type="PANTHER" id="PTHR47268:SF4">
    <property type="entry name" value="ACYLPHOSPHATASE"/>
    <property type="match status" value="1"/>
</dbReference>
<dbReference type="SUPFAM" id="SSF54975">
    <property type="entry name" value="Acylphosphatase/BLUF domain-like"/>
    <property type="match status" value="1"/>
</dbReference>
<dbReference type="PRINTS" id="PR00112">
    <property type="entry name" value="ACYLPHPHTASE"/>
</dbReference>
<feature type="active site" evidence="5">
    <location>
        <position position="35"/>
    </location>
</feature>
<evidence type="ECO:0000256" key="3">
    <source>
        <dbReference type="ARBA" id="ARBA00015991"/>
    </source>
</evidence>
<evidence type="ECO:0000313" key="11">
    <source>
        <dbReference type="Proteomes" id="UP000040576"/>
    </source>
</evidence>
<evidence type="ECO:0000313" key="10">
    <source>
        <dbReference type="Proteomes" id="UP000032076"/>
    </source>
</evidence>
<dbReference type="Pfam" id="PF00708">
    <property type="entry name" value="Acylphosphatase"/>
    <property type="match status" value="1"/>
</dbReference>
<evidence type="ECO:0000259" key="7">
    <source>
        <dbReference type="PROSITE" id="PS51160"/>
    </source>
</evidence>
<evidence type="ECO:0000313" key="9">
    <source>
        <dbReference type="EMBL" id="KIO72568.1"/>
    </source>
</evidence>
<dbReference type="GO" id="GO:0003998">
    <property type="term" value="F:acylphosphatase activity"/>
    <property type="evidence" value="ECO:0007669"/>
    <property type="project" value="UniProtKB-EC"/>
</dbReference>
<dbReference type="PROSITE" id="PS51160">
    <property type="entry name" value="ACYLPHOSPHATASE_3"/>
    <property type="match status" value="1"/>
</dbReference>
<evidence type="ECO:0000256" key="5">
    <source>
        <dbReference type="PROSITE-ProRule" id="PRU00520"/>
    </source>
</evidence>
<dbReference type="InterPro" id="IPR017968">
    <property type="entry name" value="Acylphosphatase_CS"/>
</dbReference>
<dbReference type="EC" id="3.6.1.7" evidence="2 5"/>
<dbReference type="PANTHER" id="PTHR47268">
    <property type="entry name" value="ACYLPHOSPHATASE"/>
    <property type="match status" value="1"/>
</dbReference>
<dbReference type="Proteomes" id="UP000040576">
    <property type="component" value="Unassembled WGS sequence"/>
</dbReference>
<keyword evidence="5 9" id="KW-0378">Hydrolase</keyword>
<dbReference type="Proteomes" id="UP000032076">
    <property type="component" value="Unassembled WGS sequence"/>
</dbReference>
<dbReference type="Gene3D" id="3.30.70.100">
    <property type="match status" value="1"/>
</dbReference>
<dbReference type="RefSeq" id="WP_034772606.1">
    <property type="nucleotide sequence ID" value="NZ_CCRF01000084.1"/>
</dbReference>
<reference evidence="8 11" key="1">
    <citation type="submission" date="2014-07" db="EMBL/GenBank/DDBJ databases">
        <authorList>
            <person name="Wibberg Daniel"/>
        </authorList>
    </citation>
    <scope>NUCLEOTIDE SEQUENCE [LARGE SCALE GENOMIC DNA]</scope>
</reference>